<dbReference type="InterPro" id="IPR010760">
    <property type="entry name" value="DNA-repair_Swi5"/>
</dbReference>
<dbReference type="PANTHER" id="PTHR28529">
    <property type="entry name" value="DNA REPAIR PROTEIN SWI5 HOMOLOG"/>
    <property type="match status" value="1"/>
</dbReference>
<name>A0ABY7G9K3_MYAAR</name>
<evidence type="ECO:0000256" key="5">
    <source>
        <dbReference type="ARBA" id="ARBA00025380"/>
    </source>
</evidence>
<comment type="similarity">
    <text evidence="1">Belongs to the SWI5/SAE3 family.</text>
</comment>
<accession>A0ABY7G9K3</accession>
<protein>
    <recommendedName>
        <fullName evidence="2">DNA repair protein SWI5 homolog</fullName>
    </recommendedName>
    <alternativeName>
        <fullName evidence="6">Protein SAE3 homolog</fullName>
    </alternativeName>
</protein>
<evidence type="ECO:0000256" key="2">
    <source>
        <dbReference type="ARBA" id="ARBA00019825"/>
    </source>
</evidence>
<dbReference type="PANTHER" id="PTHR28529:SF2">
    <property type="entry name" value="DNA REPAIR PROTEIN SWI5 HOMOLOG"/>
    <property type="match status" value="1"/>
</dbReference>
<evidence type="ECO:0000313" key="9">
    <source>
        <dbReference type="Proteomes" id="UP001164746"/>
    </source>
</evidence>
<keyword evidence="9" id="KW-1185">Reference proteome</keyword>
<dbReference type="Gene3D" id="1.20.5.170">
    <property type="match status" value="1"/>
</dbReference>
<feature type="signal peptide" evidence="7">
    <location>
        <begin position="1"/>
        <end position="24"/>
    </location>
</feature>
<keyword evidence="7" id="KW-0732">Signal</keyword>
<proteinExistence type="inferred from homology"/>
<sequence length="121" mass="13902">MMQLLSLQFILCGISSFFMSHVMSACNDEADLVNEFLNRECKGKRSCWLFLSMDKRRSQLKTTGVTGHKGYQESELQTHIEKLHEYNEIKDVGQMVLGRLAGMQGVTTRDLYDQYGLNLED</sequence>
<dbReference type="EMBL" id="CP111028">
    <property type="protein sequence ID" value="WAR30587.1"/>
    <property type="molecule type" value="Genomic_DNA"/>
</dbReference>
<comment type="function">
    <text evidence="5">Component of the swi5-sfr1 complex, a complex required for double-strand break repair via homologous recombination.</text>
</comment>
<evidence type="ECO:0000256" key="6">
    <source>
        <dbReference type="ARBA" id="ARBA00030081"/>
    </source>
</evidence>
<evidence type="ECO:0000256" key="3">
    <source>
        <dbReference type="ARBA" id="ARBA00022763"/>
    </source>
</evidence>
<evidence type="ECO:0000256" key="1">
    <source>
        <dbReference type="ARBA" id="ARBA00008060"/>
    </source>
</evidence>
<evidence type="ECO:0000256" key="4">
    <source>
        <dbReference type="ARBA" id="ARBA00023204"/>
    </source>
</evidence>
<evidence type="ECO:0000256" key="7">
    <source>
        <dbReference type="SAM" id="SignalP"/>
    </source>
</evidence>
<dbReference type="Pfam" id="PF07061">
    <property type="entry name" value="Swi5"/>
    <property type="match status" value="1"/>
</dbReference>
<dbReference type="Proteomes" id="UP001164746">
    <property type="component" value="Chromosome 17"/>
</dbReference>
<keyword evidence="4" id="KW-0234">DNA repair</keyword>
<gene>
    <name evidence="8" type="ORF">MAR_033129</name>
</gene>
<feature type="chain" id="PRO_5046526395" description="DNA repair protein SWI5 homolog" evidence="7">
    <location>
        <begin position="25"/>
        <end position="121"/>
    </location>
</feature>
<evidence type="ECO:0000313" key="8">
    <source>
        <dbReference type="EMBL" id="WAR30587.1"/>
    </source>
</evidence>
<reference evidence="8" key="1">
    <citation type="submission" date="2022-11" db="EMBL/GenBank/DDBJ databases">
        <title>Centuries of genome instability and evolution in soft-shell clam transmissible cancer (bioRxiv).</title>
        <authorList>
            <person name="Hart S.F.M."/>
            <person name="Yonemitsu M.A."/>
            <person name="Giersch R.M."/>
            <person name="Beal B.F."/>
            <person name="Arriagada G."/>
            <person name="Davis B.W."/>
            <person name="Ostrander E.A."/>
            <person name="Goff S.P."/>
            <person name="Metzger M.J."/>
        </authorList>
    </citation>
    <scope>NUCLEOTIDE SEQUENCE</scope>
    <source>
        <strain evidence="8">MELC-2E11</strain>
        <tissue evidence="8">Siphon/mantle</tissue>
    </source>
</reference>
<organism evidence="8 9">
    <name type="scientific">Mya arenaria</name>
    <name type="common">Soft-shell clam</name>
    <dbReference type="NCBI Taxonomy" id="6604"/>
    <lineage>
        <taxon>Eukaryota</taxon>
        <taxon>Metazoa</taxon>
        <taxon>Spiralia</taxon>
        <taxon>Lophotrochozoa</taxon>
        <taxon>Mollusca</taxon>
        <taxon>Bivalvia</taxon>
        <taxon>Autobranchia</taxon>
        <taxon>Heteroconchia</taxon>
        <taxon>Euheterodonta</taxon>
        <taxon>Imparidentia</taxon>
        <taxon>Neoheterodontei</taxon>
        <taxon>Myida</taxon>
        <taxon>Myoidea</taxon>
        <taxon>Myidae</taxon>
        <taxon>Mya</taxon>
    </lineage>
</organism>
<keyword evidence="3" id="KW-0227">DNA damage</keyword>